<dbReference type="Proteomes" id="UP000697297">
    <property type="component" value="Unassembled WGS sequence"/>
</dbReference>
<name>A0ABQ7R971_9ASCO</name>
<keyword evidence="3" id="KW-1185">Reference proteome</keyword>
<evidence type="ECO:0000313" key="2">
    <source>
        <dbReference type="EMBL" id="KAG7761747.1"/>
    </source>
</evidence>
<accession>A0ABQ7R971</accession>
<protein>
    <submittedName>
        <fullName evidence="2">Uncharacterized protein</fullName>
    </submittedName>
</protein>
<gene>
    <name evidence="2" type="ORF">KL946_005300</name>
</gene>
<reference evidence="2 3" key="1">
    <citation type="journal article" date="2021" name="G3 (Bethesda)">
        <title>Genomic diversity, chromosomal rearrangements, and interspecies hybridization in the ogataea polymorpha species complex.</title>
        <authorList>
            <person name="Hanson S.J."/>
            <person name="Cinneide E.O."/>
            <person name="Salzberg L.I."/>
            <person name="Wolfe K.H."/>
            <person name="McGowan J."/>
            <person name="Fitzpatrick D.A."/>
            <person name="Matlin K."/>
        </authorList>
    </citation>
    <scope>NUCLEOTIDE SEQUENCE [LARGE SCALE GENOMIC DNA]</scope>
    <source>
        <strain evidence="2">81-436-3</strain>
    </source>
</reference>
<dbReference type="EMBL" id="JAHLUN010000021">
    <property type="protein sequence ID" value="KAG7761747.1"/>
    <property type="molecule type" value="Genomic_DNA"/>
</dbReference>
<organism evidence="2 3">
    <name type="scientific">Ogataea haglerorum</name>
    <dbReference type="NCBI Taxonomy" id="1937702"/>
    <lineage>
        <taxon>Eukaryota</taxon>
        <taxon>Fungi</taxon>
        <taxon>Dikarya</taxon>
        <taxon>Ascomycota</taxon>
        <taxon>Saccharomycotina</taxon>
        <taxon>Pichiomycetes</taxon>
        <taxon>Pichiales</taxon>
        <taxon>Pichiaceae</taxon>
        <taxon>Ogataea</taxon>
    </lineage>
</organism>
<comment type="caution">
    <text evidence="2">The sequence shown here is derived from an EMBL/GenBank/DDBJ whole genome shotgun (WGS) entry which is preliminary data.</text>
</comment>
<proteinExistence type="predicted"/>
<evidence type="ECO:0000256" key="1">
    <source>
        <dbReference type="SAM" id="MobiDB-lite"/>
    </source>
</evidence>
<feature type="region of interest" description="Disordered" evidence="1">
    <location>
        <begin position="1"/>
        <end position="20"/>
    </location>
</feature>
<evidence type="ECO:0000313" key="3">
    <source>
        <dbReference type="Proteomes" id="UP000697297"/>
    </source>
</evidence>
<sequence>MSRITIMPSRSAGEPAASSCMSSSRSTNWMTLPQPYFFAATTFSPESSTKYAFLGSATPAWRKARSKLSFIGLHVSGNLP</sequence>